<keyword evidence="2" id="KW-1185">Reference proteome</keyword>
<accession>A0ABQ6CL13</accession>
<evidence type="ECO:0000313" key="1">
    <source>
        <dbReference type="EMBL" id="GLS18957.1"/>
    </source>
</evidence>
<dbReference type="Proteomes" id="UP001156882">
    <property type="component" value="Unassembled WGS sequence"/>
</dbReference>
<evidence type="ECO:0000313" key="2">
    <source>
        <dbReference type="Proteomes" id="UP001156882"/>
    </source>
</evidence>
<reference evidence="2" key="1">
    <citation type="journal article" date="2019" name="Int. J. Syst. Evol. Microbiol.">
        <title>The Global Catalogue of Microorganisms (GCM) 10K type strain sequencing project: providing services to taxonomists for standard genome sequencing and annotation.</title>
        <authorList>
            <consortium name="The Broad Institute Genomics Platform"/>
            <consortium name="The Broad Institute Genome Sequencing Center for Infectious Disease"/>
            <person name="Wu L."/>
            <person name="Ma J."/>
        </authorList>
    </citation>
    <scope>NUCLEOTIDE SEQUENCE [LARGE SCALE GENOMIC DNA]</scope>
    <source>
        <strain evidence="2">NBRC 101365</strain>
    </source>
</reference>
<proteinExistence type="predicted"/>
<protein>
    <submittedName>
        <fullName evidence="1">Uncharacterized protein</fullName>
    </submittedName>
</protein>
<dbReference type="EMBL" id="BSPC01000015">
    <property type="protein sequence ID" value="GLS18957.1"/>
    <property type="molecule type" value="Genomic_DNA"/>
</dbReference>
<comment type="caution">
    <text evidence="1">The sequence shown here is derived from an EMBL/GenBank/DDBJ whole genome shotgun (WGS) entry which is preliminary data.</text>
</comment>
<organism evidence="1 2">
    <name type="scientific">Labrys miyagiensis</name>
    <dbReference type="NCBI Taxonomy" id="346912"/>
    <lineage>
        <taxon>Bacteria</taxon>
        <taxon>Pseudomonadati</taxon>
        <taxon>Pseudomonadota</taxon>
        <taxon>Alphaproteobacteria</taxon>
        <taxon>Hyphomicrobiales</taxon>
        <taxon>Xanthobacteraceae</taxon>
        <taxon>Labrys</taxon>
    </lineage>
</organism>
<gene>
    <name evidence="1" type="ORF">GCM10007874_19740</name>
</gene>
<name>A0ABQ6CL13_9HYPH</name>
<sequence>MKQHKFKLGEHVSLRSEHRDMADGTGYEVIRLLPEISPEPQYRIKRSIEIHERVAGEHLLHSTDRVK</sequence>
<dbReference type="RefSeq" id="WP_284311821.1">
    <property type="nucleotide sequence ID" value="NZ_BSPC01000015.1"/>
</dbReference>